<evidence type="ECO:0000313" key="2">
    <source>
        <dbReference type="EMBL" id="KAH0549675.1"/>
    </source>
</evidence>
<sequence length="173" mass="19344">MKILFSQRKVNFLPRQNVLPRSKTLAISVDAQRQLGFLPLSEIPTTPKSKTNQHQQTVLIIKSTGIQHQHGLPGRPTTPISQPTTPNRIHQRKHPIGQLLTPRSGRPHIKFLSGAGQVMVQSKEGPEILKLSKENFQMIESRFASLNQKLDQAVVRFDALEANMNSLKFSTGA</sequence>
<evidence type="ECO:0000313" key="3">
    <source>
        <dbReference type="Proteomes" id="UP000826195"/>
    </source>
</evidence>
<organism evidence="2 3">
    <name type="scientific">Cotesia glomerata</name>
    <name type="common">Lepidopteran parasitic wasp</name>
    <name type="synonym">Apanteles glomeratus</name>
    <dbReference type="NCBI Taxonomy" id="32391"/>
    <lineage>
        <taxon>Eukaryota</taxon>
        <taxon>Metazoa</taxon>
        <taxon>Ecdysozoa</taxon>
        <taxon>Arthropoda</taxon>
        <taxon>Hexapoda</taxon>
        <taxon>Insecta</taxon>
        <taxon>Pterygota</taxon>
        <taxon>Neoptera</taxon>
        <taxon>Endopterygota</taxon>
        <taxon>Hymenoptera</taxon>
        <taxon>Apocrita</taxon>
        <taxon>Ichneumonoidea</taxon>
        <taxon>Braconidae</taxon>
        <taxon>Microgastrinae</taxon>
        <taxon>Cotesia</taxon>
    </lineage>
</organism>
<reference evidence="2 3" key="1">
    <citation type="journal article" date="2021" name="J. Hered.">
        <title>A chromosome-level genome assembly of the parasitoid wasp, Cotesia glomerata (Hymenoptera: Braconidae).</title>
        <authorList>
            <person name="Pinto B.J."/>
            <person name="Weis J.J."/>
            <person name="Gamble T."/>
            <person name="Ode P.J."/>
            <person name="Paul R."/>
            <person name="Zaspel J.M."/>
        </authorList>
    </citation>
    <scope>NUCLEOTIDE SEQUENCE [LARGE SCALE GENOMIC DNA]</scope>
    <source>
        <strain evidence="2">CgM1</strain>
    </source>
</reference>
<accession>A0AAV7IBK2</accession>
<dbReference type="AlphaFoldDB" id="A0AAV7IBK2"/>
<feature type="compositionally biased region" description="Polar residues" evidence="1">
    <location>
        <begin position="78"/>
        <end position="88"/>
    </location>
</feature>
<dbReference type="Proteomes" id="UP000826195">
    <property type="component" value="Unassembled WGS sequence"/>
</dbReference>
<dbReference type="EMBL" id="JAHXZJ010001864">
    <property type="protein sequence ID" value="KAH0549675.1"/>
    <property type="molecule type" value="Genomic_DNA"/>
</dbReference>
<evidence type="ECO:0000256" key="1">
    <source>
        <dbReference type="SAM" id="MobiDB-lite"/>
    </source>
</evidence>
<name>A0AAV7IBK2_COTGL</name>
<gene>
    <name evidence="2" type="ORF">KQX54_012223</name>
</gene>
<protein>
    <submittedName>
        <fullName evidence="2">Uncharacterized protein</fullName>
    </submittedName>
</protein>
<proteinExistence type="predicted"/>
<comment type="caution">
    <text evidence="2">The sequence shown here is derived from an EMBL/GenBank/DDBJ whole genome shotgun (WGS) entry which is preliminary data.</text>
</comment>
<keyword evidence="3" id="KW-1185">Reference proteome</keyword>
<feature type="region of interest" description="Disordered" evidence="1">
    <location>
        <begin position="65"/>
        <end position="90"/>
    </location>
</feature>